<evidence type="ECO:0000256" key="1">
    <source>
        <dbReference type="ARBA" id="ARBA00004141"/>
    </source>
</evidence>
<feature type="transmembrane region" description="Helical" evidence="7">
    <location>
        <begin position="475"/>
        <end position="492"/>
    </location>
</feature>
<comment type="subcellular location">
    <subcellularLocation>
        <location evidence="1">Membrane</location>
        <topology evidence="1">Multi-pass membrane protein</topology>
    </subcellularLocation>
</comment>
<dbReference type="Gene3D" id="3.90.550.10">
    <property type="entry name" value="Spore Coat Polysaccharide Biosynthesis Protein SpsA, Chain A"/>
    <property type="match status" value="1"/>
</dbReference>
<feature type="transmembrane region" description="Helical" evidence="7">
    <location>
        <begin position="52"/>
        <end position="79"/>
    </location>
</feature>
<proteinExistence type="predicted"/>
<keyword evidence="10" id="KW-1185">Reference proteome</keyword>
<keyword evidence="2 9" id="KW-0328">Glycosyltransferase</keyword>
<evidence type="ECO:0000313" key="9">
    <source>
        <dbReference type="EMBL" id="PSH55975.1"/>
    </source>
</evidence>
<protein>
    <submittedName>
        <fullName evidence="9">N-acetylglucosaminyltransferase</fullName>
    </submittedName>
</protein>
<feature type="transmembrane region" description="Helical" evidence="7">
    <location>
        <begin position="536"/>
        <end position="556"/>
    </location>
</feature>
<feature type="domain" description="Glycosyltransferase 2-like" evidence="8">
    <location>
        <begin position="189"/>
        <end position="377"/>
    </location>
</feature>
<evidence type="ECO:0000313" key="10">
    <source>
        <dbReference type="Proteomes" id="UP000241158"/>
    </source>
</evidence>
<evidence type="ECO:0000256" key="4">
    <source>
        <dbReference type="ARBA" id="ARBA00022692"/>
    </source>
</evidence>
<keyword evidence="5 7" id="KW-1133">Transmembrane helix</keyword>
<feature type="transmembrane region" description="Helical" evidence="7">
    <location>
        <begin position="422"/>
        <end position="446"/>
    </location>
</feature>
<gene>
    <name evidence="9" type="ORF">CU100_20280</name>
</gene>
<feature type="transmembrane region" description="Helical" evidence="7">
    <location>
        <begin position="27"/>
        <end position="46"/>
    </location>
</feature>
<feature type="transmembrane region" description="Helical" evidence="7">
    <location>
        <begin position="391"/>
        <end position="410"/>
    </location>
</feature>
<dbReference type="PANTHER" id="PTHR43867">
    <property type="entry name" value="CELLULOSE SYNTHASE CATALYTIC SUBUNIT A [UDP-FORMING]"/>
    <property type="match status" value="1"/>
</dbReference>
<dbReference type="InterPro" id="IPR050321">
    <property type="entry name" value="Glycosyltr_2/OpgH_subfam"/>
</dbReference>
<name>A0A2P7AP30_9HYPH</name>
<dbReference type="SUPFAM" id="SSF53448">
    <property type="entry name" value="Nucleotide-diphospho-sugar transferases"/>
    <property type="match status" value="1"/>
</dbReference>
<comment type="caution">
    <text evidence="9">The sequence shown here is derived from an EMBL/GenBank/DDBJ whole genome shotgun (WGS) entry which is preliminary data.</text>
</comment>
<keyword evidence="6 7" id="KW-0472">Membrane</keyword>
<evidence type="ECO:0000259" key="8">
    <source>
        <dbReference type="Pfam" id="PF13632"/>
    </source>
</evidence>
<organism evidence="9 10">
    <name type="scientific">Phyllobacterium endophyticum</name>
    <dbReference type="NCBI Taxonomy" id="1149773"/>
    <lineage>
        <taxon>Bacteria</taxon>
        <taxon>Pseudomonadati</taxon>
        <taxon>Pseudomonadota</taxon>
        <taxon>Alphaproteobacteria</taxon>
        <taxon>Hyphomicrobiales</taxon>
        <taxon>Phyllobacteriaceae</taxon>
        <taxon>Phyllobacterium</taxon>
    </lineage>
</organism>
<dbReference type="Proteomes" id="UP000241158">
    <property type="component" value="Unassembled WGS sequence"/>
</dbReference>
<evidence type="ECO:0000256" key="5">
    <source>
        <dbReference type="ARBA" id="ARBA00022989"/>
    </source>
</evidence>
<reference evidence="10" key="1">
    <citation type="submission" date="2017-11" db="EMBL/GenBank/DDBJ databases">
        <authorList>
            <person name="Kuznetsova I."/>
            <person name="Sazanova A."/>
            <person name="Chirak E."/>
            <person name="Safronova V."/>
            <person name="Willems A."/>
        </authorList>
    </citation>
    <scope>NUCLEOTIDE SEQUENCE [LARGE SCALE GENOMIC DNA]</scope>
    <source>
        <strain evidence="10">PEPV15</strain>
    </source>
</reference>
<dbReference type="GO" id="GO:0005886">
    <property type="term" value="C:plasma membrane"/>
    <property type="evidence" value="ECO:0007669"/>
    <property type="project" value="TreeGrafter"/>
</dbReference>
<feature type="transmembrane region" description="Helical" evidence="7">
    <location>
        <begin position="357"/>
        <end position="379"/>
    </location>
</feature>
<accession>A0A2P7AP30</accession>
<keyword evidence="3 9" id="KW-0808">Transferase</keyword>
<evidence type="ECO:0000256" key="7">
    <source>
        <dbReference type="SAM" id="Phobius"/>
    </source>
</evidence>
<keyword evidence="4 7" id="KW-0812">Transmembrane</keyword>
<dbReference type="EMBL" id="PGGN01000004">
    <property type="protein sequence ID" value="PSH55975.1"/>
    <property type="molecule type" value="Genomic_DNA"/>
</dbReference>
<dbReference type="RefSeq" id="WP_106718392.1">
    <property type="nucleotide sequence ID" value="NZ_JACHXT010000001.1"/>
</dbReference>
<evidence type="ECO:0000256" key="2">
    <source>
        <dbReference type="ARBA" id="ARBA00022676"/>
    </source>
</evidence>
<dbReference type="PANTHER" id="PTHR43867:SF2">
    <property type="entry name" value="CELLULOSE SYNTHASE CATALYTIC SUBUNIT A [UDP-FORMING]"/>
    <property type="match status" value="1"/>
</dbReference>
<feature type="transmembrane region" description="Helical" evidence="7">
    <location>
        <begin position="501"/>
        <end position="524"/>
    </location>
</feature>
<evidence type="ECO:0000256" key="3">
    <source>
        <dbReference type="ARBA" id="ARBA00022679"/>
    </source>
</evidence>
<sequence length="622" mass="69981">MSEIQESSVEQEPFLVPVLTGSRKTEYLVGAAIWLAFLVYFWSWWLQPEHYIGFWGFVSVTAILAWVTLLPGYFMAIFYRARKPNGALRLPAGSRVAMVVTKAPSEPFSIVATTLKAMLAQEFPHDVWLADEDPTLETLRWCKQHGVFVSTRKNRPDYHLSTWPRRTRCKEGNLAFFYDHYGYDRYDFVVQLDADHVPEAGYLIEMLRPFADPGVGYVSAPSICDQNASKSWSARGRLYAEANMHGSLQAGYTGGLAPLCIGSHYAVRTAALKQIGGLGPELAEDHSTTLIMSAYGWRGVHALDAIAHGDGPSTFADLVTQEFQWSRSLVMLLLQYSPIYVPRLSLKLKFSFLFAQLWYPLFAFFMALMFAMPILALLSKQNFVAVTYVDFLAHFTPLYIALMVLVYRWRATGSFRPFDSKILCWETMFFLFARWPWALVGTVAAVRDWITGSHVDFRITPKGASEVDPLPSRVLMPYGLLSIASVLPVLLVQDAGETRGFYIFAIVNAVLYTLLFLTIVVQHARENIVRFRTRTYRPAMAASLLALIVLPGFATFERGKEGLDSLAWGAGRLQLYETRYAVSGAGIGSGELRSLTFKPRWLPVAPTNNFSQEEGLEESDTK</sequence>
<dbReference type="GO" id="GO:0016758">
    <property type="term" value="F:hexosyltransferase activity"/>
    <property type="evidence" value="ECO:0007669"/>
    <property type="project" value="TreeGrafter"/>
</dbReference>
<dbReference type="AlphaFoldDB" id="A0A2P7AP30"/>
<dbReference type="InterPro" id="IPR029044">
    <property type="entry name" value="Nucleotide-diphossugar_trans"/>
</dbReference>
<dbReference type="OrthoDB" id="9806824at2"/>
<evidence type="ECO:0000256" key="6">
    <source>
        <dbReference type="ARBA" id="ARBA00023136"/>
    </source>
</evidence>
<dbReference type="InterPro" id="IPR001173">
    <property type="entry name" value="Glyco_trans_2-like"/>
</dbReference>
<dbReference type="Pfam" id="PF13632">
    <property type="entry name" value="Glyco_trans_2_3"/>
    <property type="match status" value="1"/>
</dbReference>